<proteinExistence type="predicted"/>
<sequence>MTGAQLAAFKLAALNTEPERLSALFTGVLIAVLFLWTARGLLLVYRGYAAGTVAEPVLLRFVVRSVLLVISLFLCAG</sequence>
<evidence type="ECO:0000256" key="1">
    <source>
        <dbReference type="SAM" id="Phobius"/>
    </source>
</evidence>
<dbReference type="InterPro" id="IPR021676">
    <property type="entry name" value="DUF3262"/>
</dbReference>
<name>A0AAE4FGB3_MORMO</name>
<keyword evidence="1" id="KW-0472">Membrane</keyword>
<evidence type="ECO:0000313" key="2">
    <source>
        <dbReference type="EMBL" id="MDS0899575.1"/>
    </source>
</evidence>
<evidence type="ECO:0000313" key="3">
    <source>
        <dbReference type="Proteomes" id="UP001182247"/>
    </source>
</evidence>
<organism evidence="2 3">
    <name type="scientific">Morganella morganii</name>
    <name type="common">Proteus morganii</name>
    <dbReference type="NCBI Taxonomy" id="582"/>
    <lineage>
        <taxon>Bacteria</taxon>
        <taxon>Pseudomonadati</taxon>
        <taxon>Pseudomonadota</taxon>
        <taxon>Gammaproteobacteria</taxon>
        <taxon>Enterobacterales</taxon>
        <taxon>Morganellaceae</taxon>
        <taxon>Morganella</taxon>
    </lineage>
</organism>
<protein>
    <submittedName>
        <fullName evidence="2">TIGR03758 family integrating conjugative element protein</fullName>
    </submittedName>
</protein>
<accession>A0AAE4FGB3</accession>
<keyword evidence="1" id="KW-0812">Transmembrane</keyword>
<dbReference type="AlphaFoldDB" id="A0AAE4FGB3"/>
<dbReference type="Proteomes" id="UP001182247">
    <property type="component" value="Unassembled WGS sequence"/>
</dbReference>
<comment type="caution">
    <text evidence="2">The sequence shown here is derived from an EMBL/GenBank/DDBJ whole genome shotgun (WGS) entry which is preliminary data.</text>
</comment>
<feature type="transmembrane region" description="Helical" evidence="1">
    <location>
        <begin position="57"/>
        <end position="76"/>
    </location>
</feature>
<feature type="transmembrane region" description="Helical" evidence="1">
    <location>
        <begin position="21"/>
        <end position="45"/>
    </location>
</feature>
<dbReference type="NCBIfam" id="TIGR03758">
    <property type="entry name" value="conj_TIGR03758"/>
    <property type="match status" value="1"/>
</dbReference>
<gene>
    <name evidence="2" type="ORF">OSC06_16575</name>
</gene>
<dbReference type="EMBL" id="JAPKIY010000033">
    <property type="protein sequence ID" value="MDS0899575.1"/>
    <property type="molecule type" value="Genomic_DNA"/>
</dbReference>
<keyword evidence="1" id="KW-1133">Transmembrane helix</keyword>
<reference evidence="2" key="1">
    <citation type="submission" date="2023-02" db="EMBL/GenBank/DDBJ databases">
        <title>Detection, antimicrobial susceptibility and genomic characterization of NDM-producing species of Morganellaceae, Yersiniaceae, and Enterobacteriaceae other than Klebsiella.</title>
        <authorList>
            <person name="Camargo C.H."/>
            <person name="Sacchi C.T."/>
            <person name="Campos K.R."/>
        </authorList>
    </citation>
    <scope>NUCLEOTIDE SEQUENCE</scope>
    <source>
        <strain evidence="2">1189_21</strain>
    </source>
</reference>
<dbReference type="Pfam" id="PF11660">
    <property type="entry name" value="DUF3262"/>
    <property type="match status" value="1"/>
</dbReference>